<keyword evidence="2" id="KW-1185">Reference proteome</keyword>
<evidence type="ECO:0000313" key="1">
    <source>
        <dbReference type="EMBL" id="MFA1538448.1"/>
    </source>
</evidence>
<evidence type="ECO:0000313" key="2">
    <source>
        <dbReference type="Proteomes" id="UP001569963"/>
    </source>
</evidence>
<reference evidence="1 2" key="1">
    <citation type="submission" date="2023-11" db="EMBL/GenBank/DDBJ databases">
        <title>Actinomadura monticuli sp. nov., isolated from volcanic ash.</title>
        <authorList>
            <person name="Lee S.D."/>
            <person name="Yang H."/>
            <person name="Kim I.S."/>
        </authorList>
    </citation>
    <scope>NUCLEOTIDE SEQUENCE [LARGE SCALE GENOMIC DNA]</scope>
    <source>
        <strain evidence="1 2">DLS-62</strain>
    </source>
</reference>
<gene>
    <name evidence="1" type="ORF">SM611_05850</name>
</gene>
<dbReference type="EMBL" id="JAXCEI010000002">
    <property type="protein sequence ID" value="MFA1538448.1"/>
    <property type="molecule type" value="Genomic_DNA"/>
</dbReference>
<dbReference type="Proteomes" id="UP001569963">
    <property type="component" value="Unassembled WGS sequence"/>
</dbReference>
<proteinExistence type="predicted"/>
<name>A0ABV4Q5V2_9ACTN</name>
<comment type="caution">
    <text evidence="1">The sequence shown here is derived from an EMBL/GenBank/DDBJ whole genome shotgun (WGS) entry which is preliminary data.</text>
</comment>
<organism evidence="1 2">
    <name type="scientific">Actinomadura monticuli</name>
    <dbReference type="NCBI Taxonomy" id="3097367"/>
    <lineage>
        <taxon>Bacteria</taxon>
        <taxon>Bacillati</taxon>
        <taxon>Actinomycetota</taxon>
        <taxon>Actinomycetes</taxon>
        <taxon>Streptosporangiales</taxon>
        <taxon>Thermomonosporaceae</taxon>
        <taxon>Actinomadura</taxon>
    </lineage>
</organism>
<protein>
    <recommendedName>
        <fullName evidence="3">Transposase</fullName>
    </recommendedName>
</protein>
<dbReference type="RefSeq" id="WP_371948015.1">
    <property type="nucleotide sequence ID" value="NZ_JAXCEI010000002.1"/>
</dbReference>
<evidence type="ECO:0008006" key="3">
    <source>
        <dbReference type="Google" id="ProtNLM"/>
    </source>
</evidence>
<accession>A0ABV4Q5V2</accession>
<sequence>MVVRQIRSAGGTGELARALDDWRRKLTAQGLAMLKAAARLDRYLPLLGQAGGGLVDRAR</sequence>